<reference evidence="2 3" key="1">
    <citation type="journal article" date="2014" name="BMC Genomics">
        <title>Genome sequencing of four Aureobasidium pullulans varieties: biotechnological potential, stress tolerance, and description of new species.</title>
        <authorList>
            <person name="Gostin Ar C."/>
            <person name="Ohm R.A."/>
            <person name="Kogej T."/>
            <person name="Sonjak S."/>
            <person name="Turk M."/>
            <person name="Zajc J."/>
            <person name="Zalar P."/>
            <person name="Grube M."/>
            <person name="Sun H."/>
            <person name="Han J."/>
            <person name="Sharma A."/>
            <person name="Chiniquy J."/>
            <person name="Ngan C.Y."/>
            <person name="Lipzen A."/>
            <person name="Barry K."/>
            <person name="Grigoriev I.V."/>
            <person name="Gunde-Cimerman N."/>
        </authorList>
    </citation>
    <scope>NUCLEOTIDE SEQUENCE [LARGE SCALE GENOMIC DNA]</scope>
    <source>
        <strain evidence="2 3">EXF-2481</strain>
    </source>
</reference>
<dbReference type="Proteomes" id="UP000030641">
    <property type="component" value="Unassembled WGS sequence"/>
</dbReference>
<dbReference type="InParanoid" id="A0A074ZMQ9"/>
<dbReference type="RefSeq" id="XP_013348428.1">
    <property type="nucleotide sequence ID" value="XM_013492974.1"/>
</dbReference>
<evidence type="ECO:0000256" key="1">
    <source>
        <dbReference type="SAM" id="MobiDB-lite"/>
    </source>
</evidence>
<dbReference type="AlphaFoldDB" id="A0A074ZMQ9"/>
<protein>
    <submittedName>
        <fullName evidence="2">Uncharacterized protein</fullName>
    </submittedName>
</protein>
<gene>
    <name evidence="2" type="ORF">AUEXF2481DRAFT_187643</name>
</gene>
<sequence length="152" mass="16738">MSASDSKITWSPPSSRAHVHPASPLHYGSPLFPSPDAHDHPRGRKSSWRERSPRPPSQRRVHESTSHPQTVPCAPVTPCALLTAAGSLMQVPATCSRSCGLPYASRYIWSALLHCSVDRQRRDEDKPHSSTEFRNVKSANYTNRDVGGAAFI</sequence>
<evidence type="ECO:0000313" key="3">
    <source>
        <dbReference type="Proteomes" id="UP000030641"/>
    </source>
</evidence>
<keyword evidence="3" id="KW-1185">Reference proteome</keyword>
<dbReference type="GeneID" id="25362369"/>
<evidence type="ECO:0000313" key="2">
    <source>
        <dbReference type="EMBL" id="KEQ99631.1"/>
    </source>
</evidence>
<feature type="region of interest" description="Disordered" evidence="1">
    <location>
        <begin position="1"/>
        <end position="74"/>
    </location>
</feature>
<dbReference type="EMBL" id="KL584750">
    <property type="protein sequence ID" value="KEQ99631.1"/>
    <property type="molecule type" value="Genomic_DNA"/>
</dbReference>
<organism evidence="2 3">
    <name type="scientific">Aureobasidium subglaciale (strain EXF-2481)</name>
    <name type="common">Aureobasidium pullulans var. subglaciale</name>
    <dbReference type="NCBI Taxonomy" id="1043005"/>
    <lineage>
        <taxon>Eukaryota</taxon>
        <taxon>Fungi</taxon>
        <taxon>Dikarya</taxon>
        <taxon>Ascomycota</taxon>
        <taxon>Pezizomycotina</taxon>
        <taxon>Dothideomycetes</taxon>
        <taxon>Dothideomycetidae</taxon>
        <taxon>Dothideales</taxon>
        <taxon>Saccotheciaceae</taxon>
        <taxon>Aureobasidium</taxon>
    </lineage>
</organism>
<dbReference type="HOGENOM" id="CLU_1721991_0_0_1"/>
<proteinExistence type="predicted"/>
<accession>A0A074ZMQ9</accession>
<name>A0A074ZMQ9_AURSE</name>
<feature type="compositionally biased region" description="Polar residues" evidence="1">
    <location>
        <begin position="1"/>
        <end position="14"/>
    </location>
</feature>